<dbReference type="Gramene" id="KQJ84377">
    <property type="protein sequence ID" value="KQJ84377"/>
    <property type="gene ID" value="BRADI_5g20448v3"/>
</dbReference>
<proteinExistence type="predicted"/>
<dbReference type="ExpressionAtlas" id="A0A0Q3P626">
    <property type="expression patterns" value="baseline"/>
</dbReference>
<evidence type="ECO:0000313" key="4">
    <source>
        <dbReference type="Proteomes" id="UP000008810"/>
    </source>
</evidence>
<dbReference type="RefSeq" id="XP_003581609.1">
    <property type="nucleotide sequence ID" value="XM_003581561.4"/>
</dbReference>
<dbReference type="AlphaFoldDB" id="A0A0Q3P626"/>
<reference evidence="2" key="2">
    <citation type="submission" date="2017-06" db="EMBL/GenBank/DDBJ databases">
        <title>WGS assembly of Brachypodium distachyon.</title>
        <authorList>
            <consortium name="The International Brachypodium Initiative"/>
            <person name="Lucas S."/>
            <person name="Harmon-Smith M."/>
            <person name="Lail K."/>
            <person name="Tice H."/>
            <person name="Grimwood J."/>
            <person name="Bruce D."/>
            <person name="Barry K."/>
            <person name="Shu S."/>
            <person name="Lindquist E."/>
            <person name="Wang M."/>
            <person name="Pitluck S."/>
            <person name="Vogel J.P."/>
            <person name="Garvin D.F."/>
            <person name="Mockler T.C."/>
            <person name="Schmutz J."/>
            <person name="Rokhsar D."/>
            <person name="Bevan M.W."/>
        </authorList>
    </citation>
    <scope>NUCLEOTIDE SEQUENCE</scope>
    <source>
        <strain evidence="2">Bd21</strain>
    </source>
</reference>
<evidence type="ECO:0000313" key="2">
    <source>
        <dbReference type="EMBL" id="KQJ84377.1"/>
    </source>
</evidence>
<dbReference type="OrthoDB" id="676261at2759"/>
<protein>
    <submittedName>
        <fullName evidence="2 3">Uncharacterized protein</fullName>
    </submittedName>
</protein>
<gene>
    <name evidence="3" type="primary">LOC100840395</name>
    <name evidence="2" type="ORF">BRADI_5g20448v3</name>
</gene>
<dbReference type="GeneID" id="100840395"/>
<organism evidence="2">
    <name type="scientific">Brachypodium distachyon</name>
    <name type="common">Purple false brome</name>
    <name type="synonym">Trachynia distachya</name>
    <dbReference type="NCBI Taxonomy" id="15368"/>
    <lineage>
        <taxon>Eukaryota</taxon>
        <taxon>Viridiplantae</taxon>
        <taxon>Streptophyta</taxon>
        <taxon>Embryophyta</taxon>
        <taxon>Tracheophyta</taxon>
        <taxon>Spermatophyta</taxon>
        <taxon>Magnoliopsida</taxon>
        <taxon>Liliopsida</taxon>
        <taxon>Poales</taxon>
        <taxon>Poaceae</taxon>
        <taxon>BOP clade</taxon>
        <taxon>Pooideae</taxon>
        <taxon>Stipodae</taxon>
        <taxon>Brachypodieae</taxon>
        <taxon>Brachypodium</taxon>
    </lineage>
</organism>
<reference evidence="3" key="3">
    <citation type="submission" date="2018-08" db="UniProtKB">
        <authorList>
            <consortium name="EnsemblPlants"/>
        </authorList>
    </citation>
    <scope>IDENTIFICATION</scope>
    <source>
        <strain evidence="3">cv. Bd21</strain>
    </source>
</reference>
<dbReference type="EnsemblPlants" id="KQJ84377">
    <property type="protein sequence ID" value="KQJ84377"/>
    <property type="gene ID" value="BRADI_5g20448v3"/>
</dbReference>
<feature type="region of interest" description="Disordered" evidence="1">
    <location>
        <begin position="1"/>
        <end position="43"/>
    </location>
</feature>
<reference evidence="2 3" key="1">
    <citation type="journal article" date="2010" name="Nature">
        <title>Genome sequencing and analysis of the model grass Brachypodium distachyon.</title>
        <authorList>
            <consortium name="International Brachypodium Initiative"/>
        </authorList>
    </citation>
    <scope>NUCLEOTIDE SEQUENCE [LARGE SCALE GENOMIC DNA]</scope>
    <source>
        <strain evidence="2 3">Bd21</strain>
    </source>
</reference>
<keyword evidence="4" id="KW-1185">Reference proteome</keyword>
<evidence type="ECO:0000313" key="3">
    <source>
        <dbReference type="EnsemblPlants" id="KQJ84377"/>
    </source>
</evidence>
<dbReference type="KEGG" id="bdi:100840395"/>
<sequence length="254" mass="28840">MATSTRASPPPPAPATAAVITDPGKERTPFLPAPENDGEEKEKPLAHLASATAVANLHKPGNERCSCLPTPEEEVEEKEKPLTIAPMALRGKKMRVPLVPMTDQEQEKLMELKQLHRLGIKELQKLAKTREKLFKHRDEILFRRRCLAARFVNQIVLHRLDAAYAQHQLLLGIKVGDRVPEELIQARDPIRHAIYDFVDMARIMNIGMDNFLVEYHNFQKKRRMQNHENKVETEAVCDQSRTPLAWSCHSNVGG</sequence>
<dbReference type="Proteomes" id="UP000008810">
    <property type="component" value="Chromosome 5"/>
</dbReference>
<evidence type="ECO:0000256" key="1">
    <source>
        <dbReference type="SAM" id="MobiDB-lite"/>
    </source>
</evidence>
<name>A0A0Q3P626_BRADI</name>
<accession>A0A0Q3P626</accession>
<dbReference type="EMBL" id="CM000884">
    <property type="protein sequence ID" value="KQJ84377.1"/>
    <property type="molecule type" value="Genomic_DNA"/>
</dbReference>